<dbReference type="SUPFAM" id="SSF56112">
    <property type="entry name" value="Protein kinase-like (PK-like)"/>
    <property type="match status" value="1"/>
</dbReference>
<dbReference type="GO" id="GO:0016020">
    <property type="term" value="C:membrane"/>
    <property type="evidence" value="ECO:0007669"/>
    <property type="project" value="TreeGrafter"/>
</dbReference>
<evidence type="ECO:0000313" key="4">
    <source>
        <dbReference type="Proteomes" id="UP001154282"/>
    </source>
</evidence>
<dbReference type="GO" id="GO:0005524">
    <property type="term" value="F:ATP binding"/>
    <property type="evidence" value="ECO:0007669"/>
    <property type="project" value="InterPro"/>
</dbReference>
<proteinExistence type="predicted"/>
<dbReference type="Gene3D" id="1.10.510.10">
    <property type="entry name" value="Transferase(Phosphotransferase) domain 1"/>
    <property type="match status" value="1"/>
</dbReference>
<keyword evidence="4" id="KW-1185">Reference proteome</keyword>
<dbReference type="EMBL" id="CAMGYJ010000002">
    <property type="protein sequence ID" value="CAI0386038.1"/>
    <property type="molecule type" value="Genomic_DNA"/>
</dbReference>
<comment type="caution">
    <text evidence="3">The sequence shown here is derived from an EMBL/GenBank/DDBJ whole genome shotgun (WGS) entry which is preliminary data.</text>
</comment>
<reference evidence="3" key="1">
    <citation type="submission" date="2022-08" db="EMBL/GenBank/DDBJ databases">
        <authorList>
            <person name="Gutierrez-Valencia J."/>
        </authorList>
    </citation>
    <scope>NUCLEOTIDE SEQUENCE</scope>
</reference>
<evidence type="ECO:0000256" key="1">
    <source>
        <dbReference type="SAM" id="SignalP"/>
    </source>
</evidence>
<dbReference type="InterPro" id="IPR051564">
    <property type="entry name" value="LRR_receptor-like_kinase"/>
</dbReference>
<evidence type="ECO:0000313" key="3">
    <source>
        <dbReference type="EMBL" id="CAI0386038.1"/>
    </source>
</evidence>
<feature type="domain" description="Protein kinase" evidence="2">
    <location>
        <begin position="8"/>
        <end position="162"/>
    </location>
</feature>
<gene>
    <name evidence="3" type="ORF">LITE_LOCUS4986</name>
</gene>
<dbReference type="Proteomes" id="UP001154282">
    <property type="component" value="Unassembled WGS sequence"/>
</dbReference>
<organism evidence="3 4">
    <name type="scientific">Linum tenue</name>
    <dbReference type="NCBI Taxonomy" id="586396"/>
    <lineage>
        <taxon>Eukaryota</taxon>
        <taxon>Viridiplantae</taxon>
        <taxon>Streptophyta</taxon>
        <taxon>Embryophyta</taxon>
        <taxon>Tracheophyta</taxon>
        <taxon>Spermatophyta</taxon>
        <taxon>Magnoliopsida</taxon>
        <taxon>eudicotyledons</taxon>
        <taxon>Gunneridae</taxon>
        <taxon>Pentapetalae</taxon>
        <taxon>rosids</taxon>
        <taxon>fabids</taxon>
        <taxon>Malpighiales</taxon>
        <taxon>Linaceae</taxon>
        <taxon>Linum</taxon>
    </lineage>
</organism>
<feature type="chain" id="PRO_5043987194" description="Protein kinase domain-containing protein" evidence="1">
    <location>
        <begin position="21"/>
        <end position="162"/>
    </location>
</feature>
<dbReference type="InterPro" id="IPR001245">
    <property type="entry name" value="Ser-Thr/Tyr_kinase_cat_dom"/>
</dbReference>
<dbReference type="PANTHER" id="PTHR48055">
    <property type="entry name" value="LEUCINE-RICH REPEAT RECEPTOR PROTEIN KINASE EMS1"/>
    <property type="match status" value="1"/>
</dbReference>
<dbReference type="InterPro" id="IPR011009">
    <property type="entry name" value="Kinase-like_dom_sf"/>
</dbReference>
<sequence>MVFAHLGWVAEVCIVTTCAGKVYKGKLSDGQAVAVKHIVSDGHVETFVREVTSLSHVKHPNLVALTGCCKHEDEYFLVYELCENGNLSEWLYSKSKERTLSWLQRIEIAIDCARGLWFLHTYPGGCIVHRDIKACPLFFSFLALHRLVHRLSSFPHCVFCSQ</sequence>
<feature type="signal peptide" evidence="1">
    <location>
        <begin position="1"/>
        <end position="20"/>
    </location>
</feature>
<evidence type="ECO:0000259" key="2">
    <source>
        <dbReference type="PROSITE" id="PS50011"/>
    </source>
</evidence>
<protein>
    <recommendedName>
        <fullName evidence="2">Protein kinase domain-containing protein</fullName>
    </recommendedName>
</protein>
<dbReference type="AlphaFoldDB" id="A0AAV0HM94"/>
<keyword evidence="1" id="KW-0732">Signal</keyword>
<dbReference type="PROSITE" id="PS50011">
    <property type="entry name" value="PROTEIN_KINASE_DOM"/>
    <property type="match status" value="1"/>
</dbReference>
<dbReference type="GO" id="GO:0004672">
    <property type="term" value="F:protein kinase activity"/>
    <property type="evidence" value="ECO:0007669"/>
    <property type="project" value="InterPro"/>
</dbReference>
<dbReference type="InterPro" id="IPR000719">
    <property type="entry name" value="Prot_kinase_dom"/>
</dbReference>
<dbReference type="Pfam" id="PF07714">
    <property type="entry name" value="PK_Tyr_Ser-Thr"/>
    <property type="match status" value="1"/>
</dbReference>
<dbReference type="PANTHER" id="PTHR48055:SF9">
    <property type="entry name" value="PROTEIN KINASE DOMAIN-CONTAINING PROTEIN"/>
    <property type="match status" value="1"/>
</dbReference>
<accession>A0AAV0HM94</accession>
<name>A0AAV0HM94_9ROSI</name>